<keyword evidence="1" id="KW-1133">Transmembrane helix</keyword>
<dbReference type="EMBL" id="BAAFSV010000005">
    <property type="protein sequence ID" value="GAB1319665.1"/>
    <property type="molecule type" value="Genomic_DNA"/>
</dbReference>
<sequence>MAAAEESRWWNFDVSSLMVLVGETEEQKYREAGRSLIEALAATPVSGAQAYLKSYDFLDGQCGPQYFSPYGMKWAPLRNTKLDNAIRKTRLLEDGNFTHLKITPRRSTARLSIPPRQVIFTWLWVAFTWLCFTALMLFCIYAPHTTWVSLVTCMVFTGWSIILRLVECFVLAPASHTRIFGPDNTDAVFILGRDKAGVLLEGRREDIKRWTSSGFVYREMSSTARETLQAFPRVGTALVLLLIFAAVPNGSTNDQLAFIMLNLLGQINTLVELRLNAMCCMASLSVEARETPRDRTSVYAHLIRRFAHLDQAWIAKSGILPDTPAWDKWKVEILRPENKNVDPKDLYNEIRSEEIRNRGIGLAGTDG</sequence>
<dbReference type="GeneID" id="98180617"/>
<reference evidence="2 3" key="1">
    <citation type="submission" date="2024-09" db="EMBL/GenBank/DDBJ databases">
        <title>Itraconazole resistance in Madurella fahalii resulting from another homologue of gene encoding cytochrome P450 14-alpha sterol demethylase (CYP51).</title>
        <authorList>
            <person name="Yoshioka I."/>
            <person name="Fahal A.H."/>
            <person name="Kaneko S."/>
            <person name="Yaguchi T."/>
        </authorList>
    </citation>
    <scope>NUCLEOTIDE SEQUENCE [LARGE SCALE GENOMIC DNA]</scope>
    <source>
        <strain evidence="2 3">IFM 68171</strain>
    </source>
</reference>
<accession>A0ABQ0GPK6</accession>
<gene>
    <name evidence="2" type="ORF">MFIFM68171_09875</name>
</gene>
<proteinExistence type="predicted"/>
<dbReference type="RefSeq" id="XP_070921395.1">
    <property type="nucleotide sequence ID" value="XM_071065294.1"/>
</dbReference>
<keyword evidence="1" id="KW-0472">Membrane</keyword>
<evidence type="ECO:0000256" key="1">
    <source>
        <dbReference type="SAM" id="Phobius"/>
    </source>
</evidence>
<dbReference type="Proteomes" id="UP001628179">
    <property type="component" value="Unassembled WGS sequence"/>
</dbReference>
<keyword evidence="3" id="KW-1185">Reference proteome</keyword>
<organism evidence="2 3">
    <name type="scientific">Madurella fahalii</name>
    <dbReference type="NCBI Taxonomy" id="1157608"/>
    <lineage>
        <taxon>Eukaryota</taxon>
        <taxon>Fungi</taxon>
        <taxon>Dikarya</taxon>
        <taxon>Ascomycota</taxon>
        <taxon>Pezizomycotina</taxon>
        <taxon>Sordariomycetes</taxon>
        <taxon>Sordariomycetidae</taxon>
        <taxon>Sordariales</taxon>
        <taxon>Sordariales incertae sedis</taxon>
        <taxon>Madurella</taxon>
    </lineage>
</organism>
<keyword evidence="1" id="KW-0812">Transmembrane</keyword>
<evidence type="ECO:0000313" key="3">
    <source>
        <dbReference type="Proteomes" id="UP001628179"/>
    </source>
</evidence>
<name>A0ABQ0GPK6_9PEZI</name>
<feature type="transmembrane region" description="Helical" evidence="1">
    <location>
        <begin position="119"/>
        <end position="141"/>
    </location>
</feature>
<feature type="transmembrane region" description="Helical" evidence="1">
    <location>
        <begin position="230"/>
        <end position="250"/>
    </location>
</feature>
<evidence type="ECO:0000313" key="2">
    <source>
        <dbReference type="EMBL" id="GAB1319665.1"/>
    </source>
</evidence>
<protein>
    <submittedName>
        <fullName evidence="2">Uncharacterized protein</fullName>
    </submittedName>
</protein>
<comment type="caution">
    <text evidence="2">The sequence shown here is derived from an EMBL/GenBank/DDBJ whole genome shotgun (WGS) entry which is preliminary data.</text>
</comment>
<feature type="transmembrane region" description="Helical" evidence="1">
    <location>
        <begin position="147"/>
        <end position="166"/>
    </location>
</feature>